<protein>
    <submittedName>
        <fullName evidence="2">Uncharacterized protein</fullName>
    </submittedName>
</protein>
<dbReference type="Proteomes" id="UP000193920">
    <property type="component" value="Unassembled WGS sequence"/>
</dbReference>
<organism evidence="2 3">
    <name type="scientific">Neocallimastix californiae</name>
    <dbReference type="NCBI Taxonomy" id="1754190"/>
    <lineage>
        <taxon>Eukaryota</taxon>
        <taxon>Fungi</taxon>
        <taxon>Fungi incertae sedis</taxon>
        <taxon>Chytridiomycota</taxon>
        <taxon>Chytridiomycota incertae sedis</taxon>
        <taxon>Neocallimastigomycetes</taxon>
        <taxon>Neocallimastigales</taxon>
        <taxon>Neocallimastigaceae</taxon>
        <taxon>Neocallimastix</taxon>
    </lineage>
</organism>
<evidence type="ECO:0000256" key="1">
    <source>
        <dbReference type="SAM" id="MobiDB-lite"/>
    </source>
</evidence>
<dbReference type="EMBL" id="MCOG01000122">
    <property type="protein sequence ID" value="ORY41810.1"/>
    <property type="molecule type" value="Genomic_DNA"/>
</dbReference>
<comment type="caution">
    <text evidence="2">The sequence shown here is derived from an EMBL/GenBank/DDBJ whole genome shotgun (WGS) entry which is preliminary data.</text>
</comment>
<feature type="compositionally biased region" description="Basic and acidic residues" evidence="1">
    <location>
        <begin position="88"/>
        <end position="100"/>
    </location>
</feature>
<keyword evidence="3" id="KW-1185">Reference proteome</keyword>
<evidence type="ECO:0000313" key="3">
    <source>
        <dbReference type="Proteomes" id="UP000193920"/>
    </source>
</evidence>
<gene>
    <name evidence="2" type="ORF">LY90DRAFT_510146</name>
</gene>
<sequence>MPHKKVIGVLIDGWYYIRDTNKNLILSDKTKENNIKNINLFLDILRNKINSHNYIDKNIDENDIENEYRKSKYKKNKNKSNMKSKRNKEKDSNNNENKMK</sequence>
<reference evidence="2 3" key="1">
    <citation type="submission" date="2016-08" db="EMBL/GenBank/DDBJ databases">
        <title>A Parts List for Fungal Cellulosomes Revealed by Comparative Genomics.</title>
        <authorList>
            <consortium name="DOE Joint Genome Institute"/>
            <person name="Haitjema C.H."/>
            <person name="Gilmore S.P."/>
            <person name="Henske J.K."/>
            <person name="Solomon K.V."/>
            <person name="De Groot R."/>
            <person name="Kuo A."/>
            <person name="Mondo S.J."/>
            <person name="Salamov A.A."/>
            <person name="Labutti K."/>
            <person name="Zhao Z."/>
            <person name="Chiniquy J."/>
            <person name="Barry K."/>
            <person name="Brewer H.M."/>
            <person name="Purvine S.O."/>
            <person name="Wright A.T."/>
            <person name="Boxma B."/>
            <person name="Van Alen T."/>
            <person name="Hackstein J.H."/>
            <person name="Baker S.E."/>
            <person name="Grigoriev I.V."/>
            <person name="O'Malley M.A."/>
        </authorList>
    </citation>
    <scope>NUCLEOTIDE SEQUENCE [LARGE SCALE GENOMIC DNA]</scope>
    <source>
        <strain evidence="2 3">G1</strain>
    </source>
</reference>
<feature type="compositionally biased region" description="Basic residues" evidence="1">
    <location>
        <begin position="71"/>
        <end position="87"/>
    </location>
</feature>
<accession>A0A1Y2C447</accession>
<name>A0A1Y2C447_9FUNG</name>
<evidence type="ECO:0000313" key="2">
    <source>
        <dbReference type="EMBL" id="ORY41810.1"/>
    </source>
</evidence>
<proteinExistence type="predicted"/>
<feature type="region of interest" description="Disordered" evidence="1">
    <location>
        <begin position="70"/>
        <end position="100"/>
    </location>
</feature>
<dbReference type="AlphaFoldDB" id="A0A1Y2C447"/>